<keyword evidence="6" id="KW-0539">Nucleus</keyword>
<dbReference type="EMBL" id="BJWK01000013">
    <property type="protein sequence ID" value="GEM10949.1"/>
    <property type="molecule type" value="Genomic_DNA"/>
</dbReference>
<dbReference type="PANTHER" id="PTHR40626">
    <property type="entry name" value="MIP31509P"/>
    <property type="match status" value="1"/>
</dbReference>
<dbReference type="OrthoDB" id="8117402at2759"/>
<dbReference type="GO" id="GO:0000981">
    <property type="term" value="F:DNA-binding transcription factor activity, RNA polymerase II-specific"/>
    <property type="evidence" value="ECO:0007669"/>
    <property type="project" value="InterPro"/>
</dbReference>
<feature type="compositionally biased region" description="Acidic residues" evidence="8">
    <location>
        <begin position="533"/>
        <end position="547"/>
    </location>
</feature>
<evidence type="ECO:0000256" key="4">
    <source>
        <dbReference type="ARBA" id="ARBA00022771"/>
    </source>
</evidence>
<keyword evidence="5" id="KW-0862">Zinc</keyword>
<dbReference type="GO" id="GO:0000978">
    <property type="term" value="F:RNA polymerase II cis-regulatory region sequence-specific DNA binding"/>
    <property type="evidence" value="ECO:0007669"/>
    <property type="project" value="InterPro"/>
</dbReference>
<dbReference type="GO" id="GO:0000785">
    <property type="term" value="C:chromatin"/>
    <property type="evidence" value="ECO:0007669"/>
    <property type="project" value="TreeGrafter"/>
</dbReference>
<dbReference type="FunFam" id="3.30.160.60:FF:000125">
    <property type="entry name" value="Putative zinc finger protein 143"/>
    <property type="match status" value="1"/>
</dbReference>
<dbReference type="PANTHER" id="PTHR40626:SF11">
    <property type="entry name" value="ZINC FINGER PROTEIN YPR022C"/>
    <property type="match status" value="1"/>
</dbReference>
<feature type="compositionally biased region" description="Low complexity" evidence="8">
    <location>
        <begin position="763"/>
        <end position="772"/>
    </location>
</feature>
<dbReference type="GO" id="GO:0005634">
    <property type="term" value="C:nucleus"/>
    <property type="evidence" value="ECO:0007669"/>
    <property type="project" value="UniProtKB-SubCell"/>
</dbReference>
<dbReference type="InterPro" id="IPR013087">
    <property type="entry name" value="Znf_C2H2_type"/>
</dbReference>
<feature type="compositionally biased region" description="Polar residues" evidence="8">
    <location>
        <begin position="359"/>
        <end position="368"/>
    </location>
</feature>
<dbReference type="Proteomes" id="UP000321518">
    <property type="component" value="Unassembled WGS sequence"/>
</dbReference>
<keyword evidence="4 7" id="KW-0863">Zinc-finger</keyword>
<organism evidence="10 11">
    <name type="scientific">Rhodotorula toruloides</name>
    <name type="common">Yeast</name>
    <name type="synonym">Rhodosporidium toruloides</name>
    <dbReference type="NCBI Taxonomy" id="5286"/>
    <lineage>
        <taxon>Eukaryota</taxon>
        <taxon>Fungi</taxon>
        <taxon>Dikarya</taxon>
        <taxon>Basidiomycota</taxon>
        <taxon>Pucciniomycotina</taxon>
        <taxon>Microbotryomycetes</taxon>
        <taxon>Sporidiobolales</taxon>
        <taxon>Sporidiobolaceae</taxon>
        <taxon>Rhodotorula</taxon>
    </lineage>
</organism>
<evidence type="ECO:0000313" key="11">
    <source>
        <dbReference type="Proteomes" id="UP000321518"/>
    </source>
</evidence>
<feature type="region of interest" description="Disordered" evidence="8">
    <location>
        <begin position="57"/>
        <end position="157"/>
    </location>
</feature>
<feature type="compositionally biased region" description="Gly residues" evidence="8">
    <location>
        <begin position="90"/>
        <end position="101"/>
    </location>
</feature>
<dbReference type="Pfam" id="PF00096">
    <property type="entry name" value="zf-C2H2"/>
    <property type="match status" value="1"/>
</dbReference>
<reference evidence="10 11" key="1">
    <citation type="submission" date="2019-07" db="EMBL/GenBank/DDBJ databases">
        <title>Rhodotorula toruloides NBRC10032 genome sequencing.</title>
        <authorList>
            <person name="Shida Y."/>
            <person name="Takaku H."/>
            <person name="Ogasawara W."/>
            <person name="Mori K."/>
        </authorList>
    </citation>
    <scope>NUCLEOTIDE SEQUENCE [LARGE SCALE GENOMIC DNA]</scope>
    <source>
        <strain evidence="10 11">NBRC10032</strain>
    </source>
</reference>
<evidence type="ECO:0000313" key="10">
    <source>
        <dbReference type="EMBL" id="GEM10949.1"/>
    </source>
</evidence>
<feature type="compositionally biased region" description="Pro residues" evidence="8">
    <location>
        <begin position="713"/>
        <end position="723"/>
    </location>
</feature>
<dbReference type="InterPro" id="IPR036236">
    <property type="entry name" value="Znf_C2H2_sf"/>
</dbReference>
<dbReference type="AlphaFoldDB" id="A0A511KKN9"/>
<keyword evidence="3" id="KW-0677">Repeat</keyword>
<keyword evidence="2" id="KW-0479">Metal-binding</keyword>
<evidence type="ECO:0000256" key="2">
    <source>
        <dbReference type="ARBA" id="ARBA00022723"/>
    </source>
</evidence>
<evidence type="ECO:0000256" key="8">
    <source>
        <dbReference type="SAM" id="MobiDB-lite"/>
    </source>
</evidence>
<feature type="compositionally biased region" description="Low complexity" evidence="8">
    <location>
        <begin position="135"/>
        <end position="146"/>
    </location>
</feature>
<feature type="compositionally biased region" description="Low complexity" evidence="8">
    <location>
        <begin position="310"/>
        <end position="319"/>
    </location>
</feature>
<feature type="compositionally biased region" description="Polar residues" evidence="8">
    <location>
        <begin position="201"/>
        <end position="220"/>
    </location>
</feature>
<feature type="region of interest" description="Disordered" evidence="8">
    <location>
        <begin position="189"/>
        <end position="400"/>
    </location>
</feature>
<evidence type="ECO:0000256" key="6">
    <source>
        <dbReference type="ARBA" id="ARBA00023242"/>
    </source>
</evidence>
<name>A0A511KKN9_RHOTO</name>
<evidence type="ECO:0000259" key="9">
    <source>
        <dbReference type="PROSITE" id="PS50157"/>
    </source>
</evidence>
<feature type="compositionally biased region" description="Low complexity" evidence="8">
    <location>
        <begin position="225"/>
        <end position="236"/>
    </location>
</feature>
<evidence type="ECO:0000256" key="7">
    <source>
        <dbReference type="PROSITE-ProRule" id="PRU00042"/>
    </source>
</evidence>
<evidence type="ECO:0000256" key="5">
    <source>
        <dbReference type="ARBA" id="ARBA00022833"/>
    </source>
</evidence>
<comment type="subcellular location">
    <subcellularLocation>
        <location evidence="1">Nucleus</location>
    </subcellularLocation>
</comment>
<sequence length="785" mass="81500">MSAAAGQYSSTSLTNSSNHGDDPAPGASTTRQHALARQVDTAVGSVEHSPVMLARTAHEQQHHHHHHNGQPYRGSPRFDDESAAAIIGSCGPGDGGMGGQAGQQQYAEYSHPSAYSHPAYPSDAYYGGPPAQQQYSYPSTSRPSTSSGGGGDAGASGPDYPGAGAGFASAYGTHVGIAALHHLAYDSRPSTSGSAGGGPHDSQNVLPPISLNSSASSTGPANRFAASNASLPSLSSYGNPPPPSQPHFAPPPPPAQPHYASSSSTYTQHHVSTNPYHLPSLNSTTYSHPAYAQTPTRNSSFSHAPPPPSLSLNTSLPPSHGIASAPPAPQGTTGSPWAGPPPPTSLQLGGLAKRRRSATDGSSLGQTHSGRRSIGAGEGGERRSRLSSVEEALARGGADRRGRAVPLRLDIAQDGPGAEVLVGPASASDSPTLASSTTTHSSSAGTTSATSSSSSAGQHHLGFHPPPPPAFSHRPYLGAPIKEPYDSSSPVKQSSSVGHVRPASDDDDAPVTRGSCRRTSTASAGKRRKSAGDDEEFEEEEEDEDEAGAARRGARRAKDKANVLQAFGGDLPSKRFICPHPSCGRAFARNFNLQSHIKSHQGIREFKCPECSKLFSRKHDCVRHTIAIHHYDKDGVGPDGKQPVYVAQEVVPVTVMVERAKERQRGILNGPPASVAYSAMQQPHKAGAEQGQDQPLSSGRPLGLKLDPIVLQHPPPPPAPLPPLLDSHGIPHPLQMPPPFSHQHRPFSPGASAPPPAFPAYAPPAYASHPPANLSAPSSTRSAAE</sequence>
<feature type="region of interest" description="Disordered" evidence="8">
    <location>
        <begin position="679"/>
        <end position="785"/>
    </location>
</feature>
<proteinExistence type="predicted"/>
<feature type="compositionally biased region" description="Polar residues" evidence="8">
    <location>
        <begin position="7"/>
        <end position="18"/>
    </location>
</feature>
<accession>A0A511KKN9</accession>
<dbReference type="PROSITE" id="PS50157">
    <property type="entry name" value="ZINC_FINGER_C2H2_2"/>
    <property type="match status" value="2"/>
</dbReference>
<feature type="compositionally biased region" description="Low complexity" evidence="8">
    <location>
        <begin position="487"/>
        <end position="496"/>
    </location>
</feature>
<feature type="compositionally biased region" description="Low complexity" evidence="8">
    <location>
        <begin position="430"/>
        <end position="456"/>
    </location>
</feature>
<feature type="compositionally biased region" description="Pro residues" evidence="8">
    <location>
        <begin position="752"/>
        <end position="762"/>
    </location>
</feature>
<feature type="compositionally biased region" description="Polar residues" evidence="8">
    <location>
        <begin position="265"/>
        <end position="302"/>
    </location>
</feature>
<dbReference type="CDD" id="cd20335">
    <property type="entry name" value="BRcat_RBR"/>
    <property type="match status" value="1"/>
</dbReference>
<feature type="region of interest" description="Disordered" evidence="8">
    <location>
        <begin position="420"/>
        <end position="559"/>
    </location>
</feature>
<feature type="compositionally biased region" description="Pro residues" evidence="8">
    <location>
        <begin position="239"/>
        <end position="256"/>
    </location>
</feature>
<feature type="domain" description="C2H2-type" evidence="9">
    <location>
        <begin position="606"/>
        <end position="634"/>
    </location>
</feature>
<protein>
    <submittedName>
        <fullName evidence="10">Zinc finger, C2H3-type domain containing protein</fullName>
    </submittedName>
</protein>
<evidence type="ECO:0000256" key="1">
    <source>
        <dbReference type="ARBA" id="ARBA00004123"/>
    </source>
</evidence>
<feature type="region of interest" description="Disordered" evidence="8">
    <location>
        <begin position="1"/>
        <end position="45"/>
    </location>
</feature>
<evidence type="ECO:0000256" key="3">
    <source>
        <dbReference type="ARBA" id="ARBA00022737"/>
    </source>
</evidence>
<gene>
    <name evidence="10" type="ORF">Rt10032_c13g4966</name>
</gene>
<dbReference type="InterPro" id="IPR051059">
    <property type="entry name" value="VerF-like"/>
</dbReference>
<dbReference type="SMART" id="SM00355">
    <property type="entry name" value="ZnF_C2H2"/>
    <property type="match status" value="2"/>
</dbReference>
<feature type="domain" description="C2H2-type" evidence="9">
    <location>
        <begin position="576"/>
        <end position="605"/>
    </location>
</feature>
<feature type="compositionally biased region" description="Polar residues" evidence="8">
    <location>
        <begin position="775"/>
        <end position="785"/>
    </location>
</feature>
<comment type="caution">
    <text evidence="10">The sequence shown here is derived from an EMBL/GenBank/DDBJ whole genome shotgun (WGS) entry which is preliminary data.</text>
</comment>
<dbReference type="PROSITE" id="PS00028">
    <property type="entry name" value="ZINC_FINGER_C2H2_1"/>
    <property type="match status" value="2"/>
</dbReference>
<dbReference type="SUPFAM" id="SSF57667">
    <property type="entry name" value="beta-beta-alpha zinc fingers"/>
    <property type="match status" value="1"/>
</dbReference>
<dbReference type="Gene3D" id="3.30.160.60">
    <property type="entry name" value="Classic Zinc Finger"/>
    <property type="match status" value="1"/>
</dbReference>
<dbReference type="GO" id="GO:0008270">
    <property type="term" value="F:zinc ion binding"/>
    <property type="evidence" value="ECO:0007669"/>
    <property type="project" value="UniProtKB-KW"/>
</dbReference>